<dbReference type="EMBL" id="CP000544">
    <property type="protein sequence ID" value="ABM62649.1"/>
    <property type="molecule type" value="Genomic_DNA"/>
</dbReference>
<feature type="region of interest" description="Disordered" evidence="1">
    <location>
        <begin position="245"/>
        <end position="273"/>
    </location>
</feature>
<protein>
    <submittedName>
        <fullName evidence="2">Uncharacterized protein</fullName>
    </submittedName>
</protein>
<gene>
    <name evidence="2" type="ordered locus">Hhal_1885</name>
</gene>
<accession>A1WY87</accession>
<reference evidence="2 3" key="2">
    <citation type="journal article" date="2013" name="Stand. Genomic Sci.">
        <title>Complete genome sequence of Halorhodospira halophila SL1.</title>
        <authorList>
            <person name="Challacombe J.F."/>
            <person name="Majid S."/>
            <person name="Deole R."/>
            <person name="Brettin T.S."/>
            <person name="Bruce D."/>
            <person name="Delano S.F."/>
            <person name="Detter J.C."/>
            <person name="Gleasner C.D."/>
            <person name="Han C.S."/>
            <person name="Misra M."/>
            <person name="Reitenga K.G."/>
            <person name="Mikhailova N."/>
            <person name="Woyke T."/>
            <person name="Pitluck S."/>
            <person name="Nolan M."/>
            <person name="Land M.L."/>
            <person name="Saunders E."/>
            <person name="Tapia R."/>
            <person name="Lapidus A."/>
            <person name="Ivanova N."/>
            <person name="Hoff W.D."/>
        </authorList>
    </citation>
    <scope>NUCLEOTIDE SEQUENCE [LARGE SCALE GENOMIC DNA]</scope>
    <source>
        <strain evidence="3">DSM 244 / SL1</strain>
    </source>
</reference>
<name>A1WY87_HALHL</name>
<evidence type="ECO:0000313" key="3">
    <source>
        <dbReference type="Proteomes" id="UP000000647"/>
    </source>
</evidence>
<dbReference type="RefSeq" id="WP_011814671.1">
    <property type="nucleotide sequence ID" value="NC_008789.1"/>
</dbReference>
<keyword evidence="3" id="KW-1185">Reference proteome</keyword>
<dbReference type="Proteomes" id="UP000000647">
    <property type="component" value="Chromosome"/>
</dbReference>
<dbReference type="eggNOG" id="ENOG5032JMX">
    <property type="taxonomic scope" value="Bacteria"/>
</dbReference>
<feature type="region of interest" description="Disordered" evidence="1">
    <location>
        <begin position="1244"/>
        <end position="1265"/>
    </location>
</feature>
<dbReference type="KEGG" id="hha:Hhal_1885"/>
<sequence length="1602" mass="176769">MAMRFTSTPPMIDSVRGMPPGKRRVGHVFRGAAALWCSVLLLLAGCDDGTGTQATAIGDGSQEGHALSGGVRLSGTVAVREDEEEGTRSSRRELLEDVTVEVELYDRDGNPINESEPILGQTDDDGHIELEITEDEFDRSIDRAVVELRRDGYAVASRTFRSSEGESLEDDLLQLDEDMVEEWVDAFSFNDAEGAVVGAASSSTATFEDDEAGLKVEIAADRVEGEVSAFHLARSQVFTDEDWDVLPGDNRGHGSEADGGQSPINLDPPGGAAHRLQPEAFVQLRLRDDGDDPVTFTEEGGGPAVVTLQEVEDLQDSDDWTVYLRERGDWRVAGRAQRDGSDGLTIEFGSGTLTSDWLLLAERREAGDDYCIQADVDYEQGGGSYTGNARLTSPDGHRERVSIVNGTLSTVTEASPEEDGKWELEIWNNRLLERETFKAQAADEDTQESGSDFSVVEGGVCAADVPTIELENPYTCSVQGEVTAGGVGQPDRTVQVRDARSSAYFSERSTTGSDGLYRISGVPCRSDMELRAVGETKSFGFEGDDETEAVDIAAEGSPLELSTDAPGTAAINSGADVRFDARDPDGGGIEVECTGCAEDAEVQTGEARLRGTFHIAPDSAGDIKIQVSSTEDDRTTDSQRTIEFEDDERRPRISRVERTMEIGLGDNETDTLERRLRWDGEAYPDTVREGAKIHYEVSAYDPDGSAELDYEWKDEEDCDPDEEKPYRLTCGSDALEDTNGTFKPRIEVRKNNGDLERERTIQVKIDEASAPDIVYLRPEPREVIADHEGKNRDSIDVRARVYNEFGRRLEGEDNEALSWTLEGGGENGLDDKIGEKGTPVEIDSGALKKNAEYTVKLEACDPGSNDACSTETLTLQVVDNEVADAVVDLAREELDEDPTFSEAEKEKLYREITGDHFDPEAADDPENRRRLWAFLGGLIEDLDEPDKLIDLQRALEVDADELETKAYEPNQDAPDEDRAFEPTERLLDFVFHDFADDVLQAVEDPTWCQTGERDADEYADGSIKRLELDECGSPDDQIFSGTIHIYERPTKEGESERYRLITEGLELVEWDDNQQVLGTIHTDLEIGRGGDPGQPLDCGESEFCVLDIDHAGARFEENGIEGGFRYRDFQWSLSDDGVLTLADGETENRLQYWWEQEEGEQGGSGGELIVVPHEDQGCRYVDSMPPFEEGEYPEIDGECGFDLKYEGDDDPWIKLEYDAEGIEWQEGDEEKGAASWHEYLRWRDDSSDDSDEPTEPGTAGAIDLPREDSDAVVRITGVPDEEAEDALEVDFIQFAEGACNGEEEAEKENYLFLVSDPDWKDNPVLWLGERRCGEELLNEANAVLLAEAHLEEVAVRTGGWDGDAPVGAGGGDGKLSAQPYVLEFVGEVLPADGEDNSRYSQISAYKDQDGDEDIPYEAGDEFRLPLYLDDTAWEGPDGDNAEELFLYFGEIGKVEEASRLELNPETGYRLLIDEIMELTKEEYAEVGGTVEDFNGSNGSDYRVRFVPEHAKEDGDFSIMLTCAVDSDGRFGDDCRRGASMDEFTDAEAFQVVVFRDGGDDWYHDEGDEQWCGSGGEALQVDDLGNVTISSEEDNGTFCTVED</sequence>
<dbReference type="HOGENOM" id="CLU_244229_0_0_6"/>
<reference evidence="3" key="1">
    <citation type="submission" date="2006-12" db="EMBL/GenBank/DDBJ databases">
        <title>Complete sequence of Halorhodospira halophila SL1.</title>
        <authorList>
            <consortium name="US DOE Joint Genome Institute"/>
            <person name="Copeland A."/>
            <person name="Lucas S."/>
            <person name="Lapidus A."/>
            <person name="Barry K."/>
            <person name="Detter J.C."/>
            <person name="Glavina del Rio T."/>
            <person name="Hammon N."/>
            <person name="Israni S."/>
            <person name="Dalin E."/>
            <person name="Tice H."/>
            <person name="Pitluck S."/>
            <person name="Saunders E."/>
            <person name="Brettin T."/>
            <person name="Bruce D."/>
            <person name="Han C."/>
            <person name="Tapia R."/>
            <person name="Schmutz J."/>
            <person name="Larimer F."/>
            <person name="Land M."/>
            <person name="Hauser L."/>
            <person name="Kyrpides N."/>
            <person name="Mikhailova N."/>
            <person name="Hoff W."/>
            <person name="Richardson P."/>
        </authorList>
    </citation>
    <scope>NUCLEOTIDE SEQUENCE [LARGE SCALE GENOMIC DNA]</scope>
    <source>
        <strain evidence="3">DSM 244 / SL1</strain>
    </source>
</reference>
<evidence type="ECO:0000313" key="2">
    <source>
        <dbReference type="EMBL" id="ABM62649.1"/>
    </source>
</evidence>
<dbReference type="STRING" id="349124.Hhal_1885"/>
<organism evidence="2 3">
    <name type="scientific">Halorhodospira halophila (strain DSM 244 / SL1)</name>
    <name type="common">Ectothiorhodospira halophila (strain DSM 244 / SL1)</name>
    <dbReference type="NCBI Taxonomy" id="349124"/>
    <lineage>
        <taxon>Bacteria</taxon>
        <taxon>Pseudomonadati</taxon>
        <taxon>Pseudomonadota</taxon>
        <taxon>Gammaproteobacteria</taxon>
        <taxon>Chromatiales</taxon>
        <taxon>Ectothiorhodospiraceae</taxon>
        <taxon>Halorhodospira</taxon>
    </lineage>
</organism>
<evidence type="ECO:0000256" key="1">
    <source>
        <dbReference type="SAM" id="MobiDB-lite"/>
    </source>
</evidence>
<dbReference type="OrthoDB" id="5906485at2"/>
<proteinExistence type="predicted"/>